<organism evidence="3 4">
    <name type="scientific">Sphingomonas xanthus</name>
    <dbReference type="NCBI Taxonomy" id="2594473"/>
    <lineage>
        <taxon>Bacteria</taxon>
        <taxon>Pseudomonadati</taxon>
        <taxon>Pseudomonadota</taxon>
        <taxon>Alphaproteobacteria</taxon>
        <taxon>Sphingomonadales</taxon>
        <taxon>Sphingomonadaceae</taxon>
        <taxon>Sphingomonas</taxon>
    </lineage>
</organism>
<evidence type="ECO:0000256" key="2">
    <source>
        <dbReference type="SAM" id="SignalP"/>
    </source>
</evidence>
<evidence type="ECO:0000256" key="1">
    <source>
        <dbReference type="SAM" id="MobiDB-lite"/>
    </source>
</evidence>
<gene>
    <name evidence="3" type="ORF">FMM02_00855</name>
</gene>
<dbReference type="OrthoDB" id="7408224at2"/>
<accession>A0A516IP33</accession>
<feature type="region of interest" description="Disordered" evidence="1">
    <location>
        <begin position="152"/>
        <end position="184"/>
    </location>
</feature>
<feature type="chain" id="PRO_5021900910" evidence="2">
    <location>
        <begin position="22"/>
        <end position="544"/>
    </location>
</feature>
<sequence>MTRMIWMLSAAALAVTAPAAAKDRGEGKGREAASERKAERQQRVERQRPQRVERQQVRKEAREARPAEVRKERRADRVDRSQRVQERRVERPQRVEQRKDRRIQRAERQQVRRAERPERFDREMRKAMQRQQREVRKADNRIDRDIRKGFEHQQREARKADKRIDRDLRKGFERQQREARKADKRIDRAERRILRDDRYFARDDRQAIRWQALGDRRADRIRWDRDVVRDRIRQHRKPSVVQALLVGQQVDRNWYDSYMPLSYRTRYVDTPDYYYRYNDDGYVYRIDRDNDIVSALIPLLGGTMSSGYYGVGQAMPYAYRSGYVPYGYQSLYYDTPDSYYRHAGGAIYQVDPTSQLIMGLAALLTGQNLGIGQMLPASYDVYNVPFQYRDRYYDTQDAWYRYGDGNIYQVDPYSRRISASYPIYGDSYMVGDPWPVAYPDYNVPYGYRDLYGDTQAWDYRYANGAIYQVDPDTRLIQALVALVTGNQFAVGQPMPLGYDIYNVPSAYRDRYYDSPDRWFRYDDGVIYEVNARNGLIEQAIPIYA</sequence>
<dbReference type="AlphaFoldDB" id="A0A516IP33"/>
<feature type="compositionally biased region" description="Basic and acidic residues" evidence="1">
    <location>
        <begin position="21"/>
        <end position="138"/>
    </location>
</feature>
<dbReference type="EMBL" id="CP041659">
    <property type="protein sequence ID" value="QDP18637.1"/>
    <property type="molecule type" value="Genomic_DNA"/>
</dbReference>
<dbReference type="Proteomes" id="UP000321857">
    <property type="component" value="Chromosome"/>
</dbReference>
<proteinExistence type="predicted"/>
<feature type="signal peptide" evidence="2">
    <location>
        <begin position="1"/>
        <end position="21"/>
    </location>
</feature>
<protein>
    <submittedName>
        <fullName evidence="3">Uncharacterized protein</fullName>
    </submittedName>
</protein>
<evidence type="ECO:0000313" key="4">
    <source>
        <dbReference type="Proteomes" id="UP000321857"/>
    </source>
</evidence>
<dbReference type="KEGG" id="sxa:FMM02_00855"/>
<name>A0A516IP33_9SPHN</name>
<keyword evidence="2" id="KW-0732">Signal</keyword>
<dbReference type="RefSeq" id="WP_147493100.1">
    <property type="nucleotide sequence ID" value="NZ_CP041659.1"/>
</dbReference>
<reference evidence="3 4" key="1">
    <citation type="submission" date="2019-07" db="EMBL/GenBank/DDBJ databases">
        <title>Sphingomonas AE3 Genome sequencing and assembly.</title>
        <authorList>
            <person name="Kim H."/>
        </authorList>
    </citation>
    <scope>NUCLEOTIDE SEQUENCE [LARGE SCALE GENOMIC DNA]</scope>
    <source>
        <strain evidence="3 4">AE3</strain>
    </source>
</reference>
<evidence type="ECO:0000313" key="3">
    <source>
        <dbReference type="EMBL" id="QDP18637.1"/>
    </source>
</evidence>
<keyword evidence="4" id="KW-1185">Reference proteome</keyword>
<feature type="region of interest" description="Disordered" evidence="1">
    <location>
        <begin position="16"/>
        <end position="138"/>
    </location>
</feature>